<evidence type="ECO:0000313" key="2">
    <source>
        <dbReference type="Proteomes" id="UP001164459"/>
    </source>
</evidence>
<accession>A0ABY7GW10</accession>
<name>A0ABY7GW10_9BACT</name>
<evidence type="ECO:0008006" key="3">
    <source>
        <dbReference type="Google" id="ProtNLM"/>
    </source>
</evidence>
<dbReference type="EMBL" id="CP114040">
    <property type="protein sequence ID" value="WAS91143.1"/>
    <property type="molecule type" value="Genomic_DNA"/>
</dbReference>
<organism evidence="1 2">
    <name type="scientific">Nannocystis punicea</name>
    <dbReference type="NCBI Taxonomy" id="2995304"/>
    <lineage>
        <taxon>Bacteria</taxon>
        <taxon>Pseudomonadati</taxon>
        <taxon>Myxococcota</taxon>
        <taxon>Polyangia</taxon>
        <taxon>Nannocystales</taxon>
        <taxon>Nannocystaceae</taxon>
        <taxon>Nannocystis</taxon>
    </lineage>
</organism>
<dbReference type="RefSeq" id="WP_269033507.1">
    <property type="nucleotide sequence ID" value="NZ_CP114040.1"/>
</dbReference>
<evidence type="ECO:0000313" key="1">
    <source>
        <dbReference type="EMBL" id="WAS91143.1"/>
    </source>
</evidence>
<proteinExistence type="predicted"/>
<sequence length="249" mass="28066">MTQAYQPTLHRFPDDTAGRFQVIREFLLRWHGLDTGAVGRTVERVGAAEARVGKALPLAVREWIVLLDDLARIGGWGRVLRDSWGLVKVPNCAAFSLLTGGENDRHWGPMFRDLAREDPPTHEFVPDYERSESRFKRGRQVAPRVSTWAIEFIVSYLHLSKCVQLERAISKPLLDRVRSRSPGLVVASQIGHTELFEFEDGLLHAEPDGPTSYQLRCYAPYLGTTRAAYQGAAREFAERVDAILLAARL</sequence>
<reference evidence="1" key="1">
    <citation type="submission" date="2022-11" db="EMBL/GenBank/DDBJ databases">
        <title>Minimal conservation of predation-associated metabolite biosynthetic gene clusters underscores biosynthetic potential of Myxococcota including descriptions for ten novel species: Archangium lansinium sp. nov., Myxococcus landrumus sp. nov., Nannocystis bai.</title>
        <authorList>
            <person name="Ahearne A."/>
            <person name="Stevens C."/>
            <person name="Dowd S."/>
        </authorList>
    </citation>
    <scope>NUCLEOTIDE SEQUENCE</scope>
    <source>
        <strain evidence="1">Fl3</strain>
    </source>
</reference>
<dbReference type="Proteomes" id="UP001164459">
    <property type="component" value="Chromosome"/>
</dbReference>
<gene>
    <name evidence="1" type="ORF">O0S08_33570</name>
</gene>
<keyword evidence="2" id="KW-1185">Reference proteome</keyword>
<protein>
    <recommendedName>
        <fullName evidence="3">DUF5753 domain-containing protein</fullName>
    </recommendedName>
</protein>